<accession>A0AA39LJG1</accession>
<evidence type="ECO:0000313" key="2">
    <source>
        <dbReference type="Proteomes" id="UP001175271"/>
    </source>
</evidence>
<gene>
    <name evidence="1" type="ORF">QR680_003008</name>
</gene>
<reference evidence="1" key="1">
    <citation type="submission" date="2023-06" db="EMBL/GenBank/DDBJ databases">
        <title>Genomic analysis of the entomopathogenic nematode Steinernema hermaphroditum.</title>
        <authorList>
            <person name="Schwarz E.M."/>
            <person name="Heppert J.K."/>
            <person name="Baniya A."/>
            <person name="Schwartz H.T."/>
            <person name="Tan C.-H."/>
            <person name="Antoshechkin I."/>
            <person name="Sternberg P.W."/>
            <person name="Goodrich-Blair H."/>
            <person name="Dillman A.R."/>
        </authorList>
    </citation>
    <scope>NUCLEOTIDE SEQUENCE</scope>
    <source>
        <strain evidence="1">PS9179</strain>
        <tissue evidence="1">Whole animal</tissue>
    </source>
</reference>
<name>A0AA39LJG1_9BILA</name>
<dbReference type="AlphaFoldDB" id="A0AA39LJG1"/>
<comment type="caution">
    <text evidence="1">The sequence shown here is derived from an EMBL/GenBank/DDBJ whole genome shotgun (WGS) entry which is preliminary data.</text>
</comment>
<organism evidence="1 2">
    <name type="scientific">Steinernema hermaphroditum</name>
    <dbReference type="NCBI Taxonomy" id="289476"/>
    <lineage>
        <taxon>Eukaryota</taxon>
        <taxon>Metazoa</taxon>
        <taxon>Ecdysozoa</taxon>
        <taxon>Nematoda</taxon>
        <taxon>Chromadorea</taxon>
        <taxon>Rhabditida</taxon>
        <taxon>Tylenchina</taxon>
        <taxon>Panagrolaimomorpha</taxon>
        <taxon>Strongyloidoidea</taxon>
        <taxon>Steinernematidae</taxon>
        <taxon>Steinernema</taxon>
    </lineage>
</organism>
<keyword evidence="2" id="KW-1185">Reference proteome</keyword>
<proteinExistence type="predicted"/>
<protein>
    <submittedName>
        <fullName evidence="1">Uncharacterized protein</fullName>
    </submittedName>
</protein>
<sequence>MADAKRTTGLKRNGAFPHFALPRLENHSSHDDYSSSGSSAQRIPYDHLCVVLLYPDFLSLIFCHSLKTFLVCSDFAWLATTSRLPTAQETSQRIKSTHRVLPLRLILRRPTPNQSSESEKHGLL</sequence>
<dbReference type="Proteomes" id="UP001175271">
    <property type="component" value="Unassembled WGS sequence"/>
</dbReference>
<dbReference type="EMBL" id="JAUCMV010000005">
    <property type="protein sequence ID" value="KAK0399365.1"/>
    <property type="molecule type" value="Genomic_DNA"/>
</dbReference>
<evidence type="ECO:0000313" key="1">
    <source>
        <dbReference type="EMBL" id="KAK0399365.1"/>
    </source>
</evidence>